<sequence length="108" mass="12406">MSPLKKITTTIDYGHTAFKLLMQKRIGKVLLICSNYDAFMLEEDGRIDEQIFNEYVSLNLRYPPTFLQASSSTEAFSILESNQVDLVIEMLNIEDVDPFKLARQIKAK</sequence>
<feature type="non-terminal residue" evidence="1">
    <location>
        <position position="108"/>
    </location>
</feature>
<protein>
    <recommendedName>
        <fullName evidence="2">Response regulatory domain-containing protein</fullName>
    </recommendedName>
</protein>
<dbReference type="AlphaFoldDB" id="A0A0F8ZKM9"/>
<comment type="caution">
    <text evidence="1">The sequence shown here is derived from an EMBL/GenBank/DDBJ whole genome shotgun (WGS) entry which is preliminary data.</text>
</comment>
<dbReference type="EMBL" id="LAZR01047377">
    <property type="protein sequence ID" value="KKK94363.1"/>
    <property type="molecule type" value="Genomic_DNA"/>
</dbReference>
<evidence type="ECO:0000313" key="1">
    <source>
        <dbReference type="EMBL" id="KKK94363.1"/>
    </source>
</evidence>
<name>A0A0F8ZKM9_9ZZZZ</name>
<accession>A0A0F8ZKM9</accession>
<organism evidence="1">
    <name type="scientific">marine sediment metagenome</name>
    <dbReference type="NCBI Taxonomy" id="412755"/>
    <lineage>
        <taxon>unclassified sequences</taxon>
        <taxon>metagenomes</taxon>
        <taxon>ecological metagenomes</taxon>
    </lineage>
</organism>
<evidence type="ECO:0008006" key="2">
    <source>
        <dbReference type="Google" id="ProtNLM"/>
    </source>
</evidence>
<proteinExistence type="predicted"/>
<reference evidence="1" key="1">
    <citation type="journal article" date="2015" name="Nature">
        <title>Complex archaea that bridge the gap between prokaryotes and eukaryotes.</title>
        <authorList>
            <person name="Spang A."/>
            <person name="Saw J.H."/>
            <person name="Jorgensen S.L."/>
            <person name="Zaremba-Niedzwiedzka K."/>
            <person name="Martijn J."/>
            <person name="Lind A.E."/>
            <person name="van Eijk R."/>
            <person name="Schleper C."/>
            <person name="Guy L."/>
            <person name="Ettema T.J."/>
        </authorList>
    </citation>
    <scope>NUCLEOTIDE SEQUENCE</scope>
</reference>
<gene>
    <name evidence="1" type="ORF">LCGC14_2683590</name>
</gene>